<dbReference type="PANTHER" id="PTHR31973">
    <property type="entry name" value="POLYPROTEIN, PUTATIVE-RELATED"/>
    <property type="match status" value="1"/>
</dbReference>
<dbReference type="InterPro" id="IPR007527">
    <property type="entry name" value="Znf_SWIM"/>
</dbReference>
<feature type="domain" description="SWIM-type" evidence="4">
    <location>
        <begin position="263"/>
        <end position="297"/>
    </location>
</feature>
<sequence length="399" mass="44983">MPFNQQILGIDCGHSKHRIYQGQQMLLVGRDGNCSNITIGVALVNAEDIVNYTWFVECLKEAGLNMSDYPVFCDRSDYFRSVAKTFDINTRYCTLHITRNLLRNNRFTHAHKNFIWELQECKWEALYEGQLVLLGKDCGKEVEEIVRAIPPERWILYTAIGQTPLYGWRSTNFVESVNATTLVNKLREKAPFEFLDGVLESMANALYKRQCNSANWLKAKREVTPGAEELYEEQLREMGNYKVVVTIKDKQASVSRVGRLPPFRRTVDLEGNRCTCALMDQYQIPCKHLIAVLSHVGQLDSVFSRFGACYKVSNYSTVFGDAAVEIPATSELAKSCLLPAKRKEVRQGRSRKKRIPSAGESRPTRMQKCANCGTSGHNRKTCKSGPGPVAVVSSTTPSS</sequence>
<evidence type="ECO:0000259" key="4">
    <source>
        <dbReference type="PROSITE" id="PS50966"/>
    </source>
</evidence>
<evidence type="ECO:0000256" key="2">
    <source>
        <dbReference type="SAM" id="MobiDB-lite"/>
    </source>
</evidence>
<name>A0A6G0JRI7_9STRA</name>
<organism evidence="5 6">
    <name type="scientific">Phytophthora fragariae</name>
    <dbReference type="NCBI Taxonomy" id="53985"/>
    <lineage>
        <taxon>Eukaryota</taxon>
        <taxon>Sar</taxon>
        <taxon>Stramenopiles</taxon>
        <taxon>Oomycota</taxon>
        <taxon>Peronosporomycetes</taxon>
        <taxon>Peronosporales</taxon>
        <taxon>Peronosporaceae</taxon>
        <taxon>Phytophthora</taxon>
    </lineage>
</organism>
<evidence type="ECO:0000256" key="1">
    <source>
        <dbReference type="PROSITE-ProRule" id="PRU00047"/>
    </source>
</evidence>
<dbReference type="Pfam" id="PF04434">
    <property type="entry name" value="SWIM"/>
    <property type="match status" value="1"/>
</dbReference>
<keyword evidence="1" id="KW-0479">Metal-binding</keyword>
<reference evidence="5 6" key="1">
    <citation type="submission" date="2018-09" db="EMBL/GenBank/DDBJ databases">
        <title>Genomic investigation of the strawberry pathogen Phytophthora fragariae indicates pathogenicity is determined by transcriptional variation in three key races.</title>
        <authorList>
            <person name="Adams T.M."/>
            <person name="Armitage A.D."/>
            <person name="Sobczyk M.K."/>
            <person name="Bates H.J."/>
            <person name="Dunwell J.M."/>
            <person name="Nellist C.F."/>
            <person name="Harrison R.J."/>
        </authorList>
    </citation>
    <scope>NUCLEOTIDE SEQUENCE [LARGE SCALE GENOMIC DNA]</scope>
    <source>
        <strain evidence="5 6">ONT-3</strain>
    </source>
</reference>
<feature type="region of interest" description="Disordered" evidence="2">
    <location>
        <begin position="343"/>
        <end position="399"/>
    </location>
</feature>
<evidence type="ECO:0000259" key="3">
    <source>
        <dbReference type="PROSITE" id="PS50158"/>
    </source>
</evidence>
<keyword evidence="1" id="KW-0862">Zinc</keyword>
<proteinExistence type="predicted"/>
<feature type="domain" description="CCHC-type" evidence="3">
    <location>
        <begin position="368"/>
        <end position="384"/>
    </location>
</feature>
<comment type="caution">
    <text evidence="5">The sequence shown here is derived from an EMBL/GenBank/DDBJ whole genome shotgun (WGS) entry which is preliminary data.</text>
</comment>
<dbReference type="AlphaFoldDB" id="A0A6G0JRI7"/>
<feature type="compositionally biased region" description="Low complexity" evidence="2">
    <location>
        <begin position="388"/>
        <end position="399"/>
    </location>
</feature>
<dbReference type="PROSITE" id="PS50966">
    <property type="entry name" value="ZF_SWIM"/>
    <property type="match status" value="1"/>
</dbReference>
<evidence type="ECO:0000313" key="6">
    <source>
        <dbReference type="Proteomes" id="UP000488956"/>
    </source>
</evidence>
<dbReference type="PROSITE" id="PS50158">
    <property type="entry name" value="ZF_CCHC"/>
    <property type="match status" value="1"/>
</dbReference>
<dbReference type="InterPro" id="IPR001878">
    <property type="entry name" value="Znf_CCHC"/>
</dbReference>
<accession>A0A6G0JRI7</accession>
<keyword evidence="1" id="KW-0863">Zinc-finger</keyword>
<protein>
    <recommendedName>
        <fullName evidence="7">SWIM-type domain-containing protein</fullName>
    </recommendedName>
</protein>
<dbReference type="Proteomes" id="UP000488956">
    <property type="component" value="Unassembled WGS sequence"/>
</dbReference>
<dbReference type="GO" id="GO:0003676">
    <property type="term" value="F:nucleic acid binding"/>
    <property type="evidence" value="ECO:0007669"/>
    <property type="project" value="InterPro"/>
</dbReference>
<gene>
    <name evidence="5" type="ORF">PF010_g28284</name>
</gene>
<evidence type="ECO:0000313" key="5">
    <source>
        <dbReference type="EMBL" id="KAE9065249.1"/>
    </source>
</evidence>
<dbReference type="PANTHER" id="PTHR31973:SF187">
    <property type="entry name" value="MUTATOR TRANSPOSASE MUDRA PROTEIN"/>
    <property type="match status" value="1"/>
</dbReference>
<dbReference type="GO" id="GO:0008270">
    <property type="term" value="F:zinc ion binding"/>
    <property type="evidence" value="ECO:0007669"/>
    <property type="project" value="UniProtKB-KW"/>
</dbReference>
<dbReference type="EMBL" id="QXFX01004153">
    <property type="protein sequence ID" value="KAE9065249.1"/>
    <property type="molecule type" value="Genomic_DNA"/>
</dbReference>
<evidence type="ECO:0008006" key="7">
    <source>
        <dbReference type="Google" id="ProtNLM"/>
    </source>
</evidence>